<reference evidence="7" key="1">
    <citation type="journal article" date="2020" name="Cell">
        <title>Large-Scale Comparative Analyses of Tick Genomes Elucidate Their Genetic Diversity and Vector Capacities.</title>
        <authorList>
            <consortium name="Tick Genome and Microbiome Consortium (TIGMIC)"/>
            <person name="Jia N."/>
            <person name="Wang J."/>
            <person name="Shi W."/>
            <person name="Du L."/>
            <person name="Sun Y."/>
            <person name="Zhan W."/>
            <person name="Jiang J.F."/>
            <person name="Wang Q."/>
            <person name="Zhang B."/>
            <person name="Ji P."/>
            <person name="Bell-Sakyi L."/>
            <person name="Cui X.M."/>
            <person name="Yuan T.T."/>
            <person name="Jiang B.G."/>
            <person name="Yang W.F."/>
            <person name="Lam T.T."/>
            <person name="Chang Q.C."/>
            <person name="Ding S.J."/>
            <person name="Wang X.J."/>
            <person name="Zhu J.G."/>
            <person name="Ruan X.D."/>
            <person name="Zhao L."/>
            <person name="Wei J.T."/>
            <person name="Ye R.Z."/>
            <person name="Que T.C."/>
            <person name="Du C.H."/>
            <person name="Zhou Y.H."/>
            <person name="Cheng J.X."/>
            <person name="Dai P.F."/>
            <person name="Guo W.B."/>
            <person name="Han X.H."/>
            <person name="Huang E.J."/>
            <person name="Li L.F."/>
            <person name="Wei W."/>
            <person name="Gao Y.C."/>
            <person name="Liu J.Z."/>
            <person name="Shao H.Z."/>
            <person name="Wang X."/>
            <person name="Wang C.C."/>
            <person name="Yang T.C."/>
            <person name="Huo Q.B."/>
            <person name="Li W."/>
            <person name="Chen H.Y."/>
            <person name="Chen S.E."/>
            <person name="Zhou L.G."/>
            <person name="Ni X.B."/>
            <person name="Tian J.H."/>
            <person name="Sheng Y."/>
            <person name="Liu T."/>
            <person name="Pan Y.S."/>
            <person name="Xia L.Y."/>
            <person name="Li J."/>
            <person name="Zhao F."/>
            <person name="Cao W.C."/>
        </authorList>
    </citation>
    <scope>NUCLEOTIDE SEQUENCE</scope>
    <source>
        <strain evidence="7">Rmic-2018</strain>
    </source>
</reference>
<keyword evidence="1" id="KW-0479">Metal-binding</keyword>
<dbReference type="Proteomes" id="UP000821866">
    <property type="component" value="Chromosome 2"/>
</dbReference>
<protein>
    <recommendedName>
        <fullName evidence="6">THAP-type domain-containing protein</fullName>
    </recommendedName>
</protein>
<dbReference type="AlphaFoldDB" id="A0A9J6EHZ5"/>
<evidence type="ECO:0000256" key="1">
    <source>
        <dbReference type="ARBA" id="ARBA00022723"/>
    </source>
</evidence>
<name>A0A9J6EHZ5_RHIMP</name>
<feature type="domain" description="THAP-type" evidence="6">
    <location>
        <begin position="1"/>
        <end position="88"/>
    </location>
</feature>
<dbReference type="InterPro" id="IPR006612">
    <property type="entry name" value="THAP_Znf"/>
</dbReference>
<evidence type="ECO:0000313" key="7">
    <source>
        <dbReference type="EMBL" id="KAH8034035.1"/>
    </source>
</evidence>
<comment type="caution">
    <text evidence="7">The sequence shown here is derived from an EMBL/GenBank/DDBJ whole genome shotgun (WGS) entry which is preliminary data.</text>
</comment>
<accession>A0A9J6EHZ5</accession>
<reference evidence="7" key="2">
    <citation type="submission" date="2021-09" db="EMBL/GenBank/DDBJ databases">
        <authorList>
            <person name="Jia N."/>
            <person name="Wang J."/>
            <person name="Shi W."/>
            <person name="Du L."/>
            <person name="Sun Y."/>
            <person name="Zhan W."/>
            <person name="Jiang J."/>
            <person name="Wang Q."/>
            <person name="Zhang B."/>
            <person name="Ji P."/>
            <person name="Sakyi L.B."/>
            <person name="Cui X."/>
            <person name="Yuan T."/>
            <person name="Jiang B."/>
            <person name="Yang W."/>
            <person name="Lam T.T.-Y."/>
            <person name="Chang Q."/>
            <person name="Ding S."/>
            <person name="Wang X."/>
            <person name="Zhu J."/>
            <person name="Ruan X."/>
            <person name="Zhao L."/>
            <person name="Wei J."/>
            <person name="Que T."/>
            <person name="Du C."/>
            <person name="Cheng J."/>
            <person name="Dai P."/>
            <person name="Han X."/>
            <person name="Huang E."/>
            <person name="Gao Y."/>
            <person name="Liu J."/>
            <person name="Shao H."/>
            <person name="Ye R."/>
            <person name="Li L."/>
            <person name="Wei W."/>
            <person name="Wang X."/>
            <person name="Wang C."/>
            <person name="Huo Q."/>
            <person name="Li W."/>
            <person name="Guo W."/>
            <person name="Chen H."/>
            <person name="Chen S."/>
            <person name="Zhou L."/>
            <person name="Zhou L."/>
            <person name="Ni X."/>
            <person name="Tian J."/>
            <person name="Zhou Y."/>
            <person name="Sheng Y."/>
            <person name="Liu T."/>
            <person name="Pan Y."/>
            <person name="Xia L."/>
            <person name="Li J."/>
            <person name="Zhao F."/>
            <person name="Cao W."/>
        </authorList>
    </citation>
    <scope>NUCLEOTIDE SEQUENCE</scope>
    <source>
        <strain evidence="7">Rmic-2018</strain>
        <tissue evidence="7">Larvae</tissue>
    </source>
</reference>
<dbReference type="PANTHER" id="PTHR47696">
    <property type="entry name" value="THAP DOMAIN-CONTAINING PROTEIN 2"/>
    <property type="match status" value="1"/>
</dbReference>
<dbReference type="SUPFAM" id="SSF57716">
    <property type="entry name" value="Glucocorticoid receptor-like (DNA-binding domain)"/>
    <property type="match status" value="2"/>
</dbReference>
<dbReference type="InterPro" id="IPR026521">
    <property type="entry name" value="THAP2"/>
</dbReference>
<keyword evidence="8" id="KW-1185">Reference proteome</keyword>
<evidence type="ECO:0000259" key="6">
    <source>
        <dbReference type="PROSITE" id="PS50950"/>
    </source>
</evidence>
<dbReference type="VEuPathDB" id="VectorBase:LOC119167809"/>
<organism evidence="7 8">
    <name type="scientific">Rhipicephalus microplus</name>
    <name type="common">Cattle tick</name>
    <name type="synonym">Boophilus microplus</name>
    <dbReference type="NCBI Taxonomy" id="6941"/>
    <lineage>
        <taxon>Eukaryota</taxon>
        <taxon>Metazoa</taxon>
        <taxon>Ecdysozoa</taxon>
        <taxon>Arthropoda</taxon>
        <taxon>Chelicerata</taxon>
        <taxon>Arachnida</taxon>
        <taxon>Acari</taxon>
        <taxon>Parasitiformes</taxon>
        <taxon>Ixodida</taxon>
        <taxon>Ixodoidea</taxon>
        <taxon>Ixodidae</taxon>
        <taxon>Rhipicephalinae</taxon>
        <taxon>Rhipicephalus</taxon>
        <taxon>Boophilus</taxon>
    </lineage>
</organism>
<keyword evidence="3" id="KW-0862">Zinc</keyword>
<dbReference type="SMART" id="SM00980">
    <property type="entry name" value="THAP"/>
    <property type="match status" value="1"/>
</dbReference>
<dbReference type="PROSITE" id="PS50950">
    <property type="entry name" value="ZF_THAP"/>
    <property type="match status" value="1"/>
</dbReference>
<keyword evidence="2 5" id="KW-0863">Zinc-finger</keyword>
<proteinExistence type="predicted"/>
<evidence type="ECO:0000313" key="8">
    <source>
        <dbReference type="Proteomes" id="UP000821866"/>
    </source>
</evidence>
<dbReference type="GO" id="GO:0008270">
    <property type="term" value="F:zinc ion binding"/>
    <property type="evidence" value="ECO:0007669"/>
    <property type="project" value="UniProtKB-KW"/>
</dbReference>
<dbReference type="GO" id="GO:0003677">
    <property type="term" value="F:DNA binding"/>
    <property type="evidence" value="ECO:0007669"/>
    <property type="project" value="UniProtKB-UniRule"/>
</dbReference>
<sequence length="260" mass="30214">MDSRRHHKSCCAEWCRNSSRHTGIKFFRIPADKRSRAWLQYARRQDLAHLPPRQIYSSYRLCSAHFTSRGYADPGQTRRLRCAVPTVSIFGDEQTHVESPAGRREEWSWNIKRGDRVLDKSSVVCERHFEARFIRRTFKMRIDGKPLISNYDNESQSSWTSTGTNHDDFELTGDTDNGYGNFAREDSELVKSPCGTSFCDYEEDEDMFDKPWDSFNVEELALSFIEGGRLTREDVYTAPGHCCEIRLIVNCDQRDSKVVK</sequence>
<evidence type="ECO:0000256" key="5">
    <source>
        <dbReference type="PROSITE-ProRule" id="PRU00309"/>
    </source>
</evidence>
<evidence type="ECO:0000256" key="2">
    <source>
        <dbReference type="ARBA" id="ARBA00022771"/>
    </source>
</evidence>
<gene>
    <name evidence="7" type="ORF">HPB51_019100</name>
</gene>
<keyword evidence="4 5" id="KW-0238">DNA-binding</keyword>
<dbReference type="PANTHER" id="PTHR47696:SF1">
    <property type="entry name" value="THAP DOMAIN-CONTAINING PROTEIN 2"/>
    <property type="match status" value="1"/>
</dbReference>
<dbReference type="EMBL" id="JABSTU010000004">
    <property type="protein sequence ID" value="KAH8034035.1"/>
    <property type="molecule type" value="Genomic_DNA"/>
</dbReference>
<evidence type="ECO:0000256" key="3">
    <source>
        <dbReference type="ARBA" id="ARBA00022833"/>
    </source>
</evidence>
<evidence type="ECO:0000256" key="4">
    <source>
        <dbReference type="ARBA" id="ARBA00023125"/>
    </source>
</evidence>
<dbReference type="Pfam" id="PF05485">
    <property type="entry name" value="THAP"/>
    <property type="match status" value="1"/>
</dbReference>